<dbReference type="EMBL" id="JBHTMY010000002">
    <property type="protein sequence ID" value="MFD1314768.1"/>
    <property type="molecule type" value="Genomic_DNA"/>
</dbReference>
<evidence type="ECO:0000313" key="2">
    <source>
        <dbReference type="EMBL" id="MFD1314768.1"/>
    </source>
</evidence>
<proteinExistence type="predicted"/>
<accession>A0ABW3XYU8</accession>
<evidence type="ECO:0000313" key="3">
    <source>
        <dbReference type="Proteomes" id="UP001597201"/>
    </source>
</evidence>
<feature type="domain" description="Xylose isomerase-like TIM barrel" evidence="1">
    <location>
        <begin position="56"/>
        <end position="284"/>
    </location>
</feature>
<gene>
    <name evidence="2" type="ORF">ACFQ39_03995</name>
</gene>
<dbReference type="Proteomes" id="UP001597201">
    <property type="component" value="Unassembled WGS sequence"/>
</dbReference>
<dbReference type="RefSeq" id="WP_377176689.1">
    <property type="nucleotide sequence ID" value="NZ_JBHTMY010000002.1"/>
</dbReference>
<dbReference type="InterPro" id="IPR013022">
    <property type="entry name" value="Xyl_isomerase-like_TIM-brl"/>
</dbReference>
<organism evidence="2 3">
    <name type="scientific">Namhaeicola litoreus</name>
    <dbReference type="NCBI Taxonomy" id="1052145"/>
    <lineage>
        <taxon>Bacteria</taxon>
        <taxon>Pseudomonadati</taxon>
        <taxon>Bacteroidota</taxon>
        <taxon>Flavobacteriia</taxon>
        <taxon>Flavobacteriales</taxon>
        <taxon>Flavobacteriaceae</taxon>
        <taxon>Namhaeicola</taxon>
    </lineage>
</organism>
<keyword evidence="3" id="KW-1185">Reference proteome</keyword>
<protein>
    <submittedName>
        <fullName evidence="2">Sugar phosphate isomerase/epimerase family protein</fullName>
    </submittedName>
</protein>
<dbReference type="PANTHER" id="PTHR12110:SF41">
    <property type="entry name" value="INOSOSE DEHYDRATASE"/>
    <property type="match status" value="1"/>
</dbReference>
<dbReference type="PANTHER" id="PTHR12110">
    <property type="entry name" value="HYDROXYPYRUVATE ISOMERASE"/>
    <property type="match status" value="1"/>
</dbReference>
<dbReference type="SUPFAM" id="SSF51658">
    <property type="entry name" value="Xylose isomerase-like"/>
    <property type="match status" value="1"/>
</dbReference>
<evidence type="ECO:0000259" key="1">
    <source>
        <dbReference type="Pfam" id="PF01261"/>
    </source>
</evidence>
<dbReference type="Pfam" id="PF01261">
    <property type="entry name" value="AP_endonuc_2"/>
    <property type="match status" value="1"/>
</dbReference>
<sequence length="287" mass="32858">MNQNKWSSKILLSFFVLALAIQGFTLLGFKPKEKMIGLQLWSVKDHMKNDPKATVAKVGAMGYTFVETAGFDNGKFYGMSPLEFKKLCEDNGLKFLGSHTGQNMPSKADWNKTMAWWDMTIAAHKEAGVKWIVQPWMGEEGYQSLDGLKNYIAYFNAVGEKCKAAGIQFGYHNHDKEFTTVFDGKPVYDYMLELTNQDLVMFELDLYWINHGGKNALDYFDKYPGRFKLWHIKDEKELGSGKMNFTKIFNSKNASGLEYGIVEVEDYNFDPLVSCQKSLEFLKSTNY</sequence>
<dbReference type="InterPro" id="IPR036237">
    <property type="entry name" value="Xyl_isomerase-like_sf"/>
</dbReference>
<dbReference type="Gene3D" id="3.20.20.150">
    <property type="entry name" value="Divalent-metal-dependent TIM barrel enzymes"/>
    <property type="match status" value="1"/>
</dbReference>
<dbReference type="GO" id="GO:0016853">
    <property type="term" value="F:isomerase activity"/>
    <property type="evidence" value="ECO:0007669"/>
    <property type="project" value="UniProtKB-KW"/>
</dbReference>
<reference evidence="3" key="1">
    <citation type="journal article" date="2019" name="Int. J. Syst. Evol. Microbiol.">
        <title>The Global Catalogue of Microorganisms (GCM) 10K type strain sequencing project: providing services to taxonomists for standard genome sequencing and annotation.</title>
        <authorList>
            <consortium name="The Broad Institute Genomics Platform"/>
            <consortium name="The Broad Institute Genome Sequencing Center for Infectious Disease"/>
            <person name="Wu L."/>
            <person name="Ma J."/>
        </authorList>
    </citation>
    <scope>NUCLEOTIDE SEQUENCE [LARGE SCALE GENOMIC DNA]</scope>
    <source>
        <strain evidence="3">CCUG 61485</strain>
    </source>
</reference>
<keyword evidence="2" id="KW-0413">Isomerase</keyword>
<name>A0ABW3XYU8_9FLAO</name>
<dbReference type="InterPro" id="IPR050312">
    <property type="entry name" value="IolE/XylAMocC-like"/>
</dbReference>
<comment type="caution">
    <text evidence="2">The sequence shown here is derived from an EMBL/GenBank/DDBJ whole genome shotgun (WGS) entry which is preliminary data.</text>
</comment>